<dbReference type="InterPro" id="IPR050493">
    <property type="entry name" value="FAD-dep_Monooxygenase_BioMet"/>
</dbReference>
<dbReference type="RefSeq" id="WP_190127912.1">
    <property type="nucleotide sequence ID" value="NZ_BNBD01000001.1"/>
</dbReference>
<dbReference type="PANTHER" id="PTHR13789">
    <property type="entry name" value="MONOOXYGENASE"/>
    <property type="match status" value="1"/>
</dbReference>
<gene>
    <name evidence="4" type="ORF">GCM10010218_07910</name>
</gene>
<keyword evidence="1" id="KW-0560">Oxidoreductase</keyword>
<protein>
    <submittedName>
        <fullName evidence="4">FAD-dependent oxidoreductase</fullName>
    </submittedName>
</protein>
<keyword evidence="2" id="KW-0503">Monooxygenase</keyword>
<feature type="domain" description="FAD-binding" evidence="3">
    <location>
        <begin position="2"/>
        <end position="345"/>
    </location>
</feature>
<dbReference type="AlphaFoldDB" id="A0A919AWZ6"/>
<dbReference type="SUPFAM" id="SSF51905">
    <property type="entry name" value="FAD/NAD(P)-binding domain"/>
    <property type="match status" value="1"/>
</dbReference>
<evidence type="ECO:0000256" key="2">
    <source>
        <dbReference type="ARBA" id="ARBA00023033"/>
    </source>
</evidence>
<accession>A0A919AWZ6</accession>
<proteinExistence type="predicted"/>
<comment type="caution">
    <text evidence="4">The sequence shown here is derived from an EMBL/GenBank/DDBJ whole genome shotgun (WGS) entry which is preliminary data.</text>
</comment>
<dbReference type="GO" id="GO:0071949">
    <property type="term" value="F:FAD binding"/>
    <property type="evidence" value="ECO:0007669"/>
    <property type="project" value="InterPro"/>
</dbReference>
<dbReference type="Gene3D" id="3.50.50.60">
    <property type="entry name" value="FAD/NAD(P)-binding domain"/>
    <property type="match status" value="1"/>
</dbReference>
<dbReference type="InterPro" id="IPR036188">
    <property type="entry name" value="FAD/NAD-bd_sf"/>
</dbReference>
<dbReference type="PANTHER" id="PTHR13789:SF309">
    <property type="entry name" value="PUTATIVE (AFU_ORTHOLOGUE AFUA_6G14510)-RELATED"/>
    <property type="match status" value="1"/>
</dbReference>
<keyword evidence="5" id="KW-1185">Reference proteome</keyword>
<dbReference type="InterPro" id="IPR002938">
    <property type="entry name" value="FAD-bd"/>
</dbReference>
<dbReference type="Proteomes" id="UP000638313">
    <property type="component" value="Unassembled WGS sequence"/>
</dbReference>
<reference evidence="4" key="1">
    <citation type="journal article" date="2014" name="Int. J. Syst. Evol. Microbiol.">
        <title>Complete genome sequence of Corynebacterium casei LMG S-19264T (=DSM 44701T), isolated from a smear-ripened cheese.</title>
        <authorList>
            <consortium name="US DOE Joint Genome Institute (JGI-PGF)"/>
            <person name="Walter F."/>
            <person name="Albersmeier A."/>
            <person name="Kalinowski J."/>
            <person name="Ruckert C."/>
        </authorList>
    </citation>
    <scope>NUCLEOTIDE SEQUENCE</scope>
    <source>
        <strain evidence="4">JCM 4059</strain>
    </source>
</reference>
<organism evidence="4 5">
    <name type="scientific">Streptomyces mashuensis</name>
    <dbReference type="NCBI Taxonomy" id="33904"/>
    <lineage>
        <taxon>Bacteria</taxon>
        <taxon>Bacillati</taxon>
        <taxon>Actinomycetota</taxon>
        <taxon>Actinomycetes</taxon>
        <taxon>Kitasatosporales</taxon>
        <taxon>Streptomycetaceae</taxon>
        <taxon>Streptomyces</taxon>
    </lineage>
</organism>
<evidence type="ECO:0000259" key="3">
    <source>
        <dbReference type="Pfam" id="PF01494"/>
    </source>
</evidence>
<evidence type="ECO:0000313" key="4">
    <source>
        <dbReference type="EMBL" id="GHF29171.1"/>
    </source>
</evidence>
<dbReference type="Pfam" id="PF01494">
    <property type="entry name" value="FAD_binding_3"/>
    <property type="match status" value="1"/>
</dbReference>
<name>A0A919AWZ6_9ACTN</name>
<evidence type="ECO:0000256" key="1">
    <source>
        <dbReference type="ARBA" id="ARBA00023002"/>
    </source>
</evidence>
<dbReference type="PRINTS" id="PR00420">
    <property type="entry name" value="RNGMNOXGNASE"/>
</dbReference>
<evidence type="ECO:0000313" key="5">
    <source>
        <dbReference type="Proteomes" id="UP000638313"/>
    </source>
</evidence>
<reference evidence="4" key="2">
    <citation type="submission" date="2020-09" db="EMBL/GenBank/DDBJ databases">
        <authorList>
            <person name="Sun Q."/>
            <person name="Ohkuma M."/>
        </authorList>
    </citation>
    <scope>NUCLEOTIDE SEQUENCE</scope>
    <source>
        <strain evidence="4">JCM 4059</strain>
    </source>
</reference>
<dbReference type="EMBL" id="BNBD01000001">
    <property type="protein sequence ID" value="GHF29171.1"/>
    <property type="molecule type" value="Genomic_DNA"/>
</dbReference>
<dbReference type="GO" id="GO:0004497">
    <property type="term" value="F:monooxygenase activity"/>
    <property type="evidence" value="ECO:0007669"/>
    <property type="project" value="UniProtKB-KW"/>
</dbReference>
<sequence>MTHVLIIGGGIAGPVTAMALRRAGIEASVHEAYPRGADRAGAFLVLFANGLAALAAIGADAPVLDHSFPSGTVEYLGDTGRTLGVRPLAGAGPDGTAPRTLPRAVLHRVLREEAARRGIPLAYGRRLVDVVRGPGGKVVAVFADGSRAEGDLIIGADGLHSRTRRVLDPDAPRPRHTGQVTVCGRTRAPGHAAPPGTYRMMYGKHGFFGQVTGPDATTYWFANLPAPEVPRAALAGYTPDRWRRRVTEAFADDGTPAAALAAATGDDIVGINGYDIASVPVWHDDRTVLVGDAAHATAPNAAQGASMAIEDGVVLARCLRDLPDAGQAFAAYERLRRERVERIVALSAAMADRIVRTEGERRVRDAEVERRLAADARDAPDTDGSADWITGYRVDWEEKVC</sequence>